<dbReference type="PANTHER" id="PTHR33747">
    <property type="entry name" value="UPF0225 PROTEIN SCO1677"/>
    <property type="match status" value="1"/>
</dbReference>
<keyword evidence="2" id="KW-1185">Reference proteome</keyword>
<dbReference type="SUPFAM" id="SSF103642">
    <property type="entry name" value="Sec-C motif"/>
    <property type="match status" value="1"/>
</dbReference>
<reference evidence="1 2" key="1">
    <citation type="submission" date="2017-02" db="EMBL/GenBank/DDBJ databases">
        <authorList>
            <person name="Peterson S.W."/>
        </authorList>
    </citation>
    <scope>NUCLEOTIDE SEQUENCE [LARGE SCALE GENOMIC DNA]</scope>
    <source>
        <strain evidence="1 2">ATCC 700028</strain>
    </source>
</reference>
<evidence type="ECO:0000313" key="1">
    <source>
        <dbReference type="EMBL" id="SJZ60900.1"/>
    </source>
</evidence>
<dbReference type="OrthoDB" id="1026203at2"/>
<evidence type="ECO:0000313" key="2">
    <source>
        <dbReference type="Proteomes" id="UP000191153"/>
    </source>
</evidence>
<dbReference type="AlphaFoldDB" id="A0A1T4M1N1"/>
<gene>
    <name evidence="1" type="ORF">SAMN02745174_01057</name>
</gene>
<dbReference type="RefSeq" id="WP_143311311.1">
    <property type="nucleotide sequence ID" value="NZ_FUWX01000007.1"/>
</dbReference>
<dbReference type="Gene3D" id="3.10.450.50">
    <property type="match status" value="1"/>
</dbReference>
<name>A0A1T4M1N1_9FUSO</name>
<sequence>MELREVLKKLTKKDLLDNLGIYGVKMPQSALKDRMIDGLMEFLEAKENKEVVEATERKARIILGAINFYGIIEGKDLNGFLEAVDENMECEEMKDFINKYYLLKNEVKYNEEEDLYISTLVEDEKALLSEMAKAKELKYNLLPTSEYIKYSEKDYLGKIPGFDKLEKIVGKERVVKLILASKNDKNPTDIIQDFVKGLTMATKEDAEALIDEGMKMINNVPLWVLKGYTAKEIVSSLKEKKVGRNEPCPCGSGKKYKKCCGK</sequence>
<dbReference type="STRING" id="180163.SAMN02745174_01057"/>
<dbReference type="Proteomes" id="UP000191153">
    <property type="component" value="Unassembled WGS sequence"/>
</dbReference>
<organism evidence="1 2">
    <name type="scientific">Cetobacterium ceti</name>
    <dbReference type="NCBI Taxonomy" id="180163"/>
    <lineage>
        <taxon>Bacteria</taxon>
        <taxon>Fusobacteriati</taxon>
        <taxon>Fusobacteriota</taxon>
        <taxon>Fusobacteriia</taxon>
        <taxon>Fusobacteriales</taxon>
        <taxon>Fusobacteriaceae</taxon>
        <taxon>Cetobacterium</taxon>
    </lineage>
</organism>
<dbReference type="PANTHER" id="PTHR33747:SF1">
    <property type="entry name" value="ADENYLATE CYCLASE-ASSOCIATED CAP C-TERMINAL DOMAIN-CONTAINING PROTEIN"/>
    <property type="match status" value="1"/>
</dbReference>
<accession>A0A1T4M1N1</accession>
<protein>
    <submittedName>
        <fullName evidence="1">SEC-C motif-containing protein</fullName>
    </submittedName>
</protein>
<dbReference type="Pfam" id="PF02810">
    <property type="entry name" value="SEC-C"/>
    <property type="match status" value="1"/>
</dbReference>
<dbReference type="InterPro" id="IPR004027">
    <property type="entry name" value="SEC_C_motif"/>
</dbReference>
<proteinExistence type="predicted"/>
<dbReference type="EMBL" id="FUWX01000007">
    <property type="protein sequence ID" value="SJZ60900.1"/>
    <property type="molecule type" value="Genomic_DNA"/>
</dbReference>